<proteinExistence type="predicted"/>
<sequence>MALSKTLEQLLERAERKGTAVKRVREGSVMDSSSWGMSPAERNEYIRSTPMINQWEINRYVLSGEVVEVHHYDTLIAKFEHKFGSWDLTYWYGQSNTDRDALNGLCSYFGVKRGFRYRPSVDSFEEVTC</sequence>
<dbReference type="EMBL" id="MN043729">
    <property type="protein sequence ID" value="QDP43018.1"/>
    <property type="molecule type" value="Genomic_DNA"/>
</dbReference>
<organism evidence="1 3">
    <name type="scientific">Bacillus phage vB_BmeM-Goe8</name>
    <dbReference type="NCBI Taxonomy" id="2593638"/>
    <lineage>
        <taxon>Viruses</taxon>
        <taxon>Duplodnaviria</taxon>
        <taxon>Heunggongvirae</taxon>
        <taxon>Uroviricota</taxon>
        <taxon>Caudoviricetes</taxon>
        <taxon>Herelleviridae</taxon>
        <taxon>Bastillevirinae</taxon>
        <taxon>Goettingenvirus</taxon>
        <taxon>Goettingenvirus goe8</taxon>
    </lineage>
</organism>
<keyword evidence="3" id="KW-1185">Reference proteome</keyword>
<evidence type="ECO:0000313" key="1">
    <source>
        <dbReference type="EMBL" id="QDP42791.1"/>
    </source>
</evidence>
<protein>
    <submittedName>
        <fullName evidence="1">Uncharacterized protein</fullName>
    </submittedName>
</protein>
<name>A0A516KMH9_9CAUD</name>
<dbReference type="EMBL" id="MN043729">
    <property type="protein sequence ID" value="QDP42791.1"/>
    <property type="molecule type" value="Genomic_DNA"/>
</dbReference>
<evidence type="ECO:0000313" key="3">
    <source>
        <dbReference type="Proteomes" id="UP000317800"/>
    </source>
</evidence>
<evidence type="ECO:0000313" key="2">
    <source>
        <dbReference type="EMBL" id="QDP43018.1"/>
    </source>
</evidence>
<dbReference type="Proteomes" id="UP000317800">
    <property type="component" value="Segment"/>
</dbReference>
<reference evidence="1 3" key="1">
    <citation type="submission" date="2019-06" db="EMBL/GenBank/DDBJ databases">
        <authorList>
            <person name="Hertel R."/>
        </authorList>
    </citation>
    <scope>NUCLEOTIDE SEQUENCE [LARGE SCALE GENOMIC DNA]</scope>
</reference>
<accession>A0A516KMH9</accession>
<gene>
    <name evidence="1" type="ORF">Goe8_c00070</name>
    <name evidence="2" type="ORF">Goe8_c02450</name>
</gene>